<dbReference type="Proteomes" id="UP000664277">
    <property type="component" value="Unassembled WGS sequence"/>
</dbReference>
<dbReference type="InterPro" id="IPR007803">
    <property type="entry name" value="Asp/Arg/Pro-Hydrxlase"/>
</dbReference>
<evidence type="ECO:0000313" key="2">
    <source>
        <dbReference type="EMBL" id="MBN8660046.1"/>
    </source>
</evidence>
<gene>
    <name evidence="2" type="ORF">J0M35_06755</name>
</gene>
<proteinExistence type="predicted"/>
<dbReference type="EMBL" id="JAFLCK010000007">
    <property type="protein sequence ID" value="MBN8660046.1"/>
    <property type="molecule type" value="Genomic_DNA"/>
</dbReference>
<dbReference type="AlphaFoldDB" id="A0A8J7P7Z4"/>
<reference evidence="2" key="1">
    <citation type="submission" date="2021-02" db="EMBL/GenBank/DDBJ databases">
        <title>Genome-Resolved Metagenomics of a Microbial Community Performing Photosynthetic Biological Nutrient Removal.</title>
        <authorList>
            <person name="Mcdaniel E.A."/>
        </authorList>
    </citation>
    <scope>NUCLEOTIDE SEQUENCE</scope>
    <source>
        <strain evidence="2">UWPOB_OBS1</strain>
    </source>
</reference>
<dbReference type="SUPFAM" id="SSF51197">
    <property type="entry name" value="Clavaminate synthase-like"/>
    <property type="match status" value="1"/>
</dbReference>
<protein>
    <submittedName>
        <fullName evidence="2">Aspartyl/asparaginyl beta-hydroxylase domain-containing protein</fullName>
    </submittedName>
</protein>
<name>A0A8J7P7Z4_9BACT</name>
<comment type="caution">
    <text evidence="2">The sequence shown here is derived from an EMBL/GenBank/DDBJ whole genome shotgun (WGS) entry which is preliminary data.</text>
</comment>
<feature type="domain" description="Aspartyl/asparaginy/proline hydroxylase" evidence="1">
    <location>
        <begin position="76"/>
        <end position="182"/>
    </location>
</feature>
<dbReference type="Gene3D" id="2.60.120.330">
    <property type="entry name" value="B-lactam Antibiotic, Isopenicillin N Synthase, Chain"/>
    <property type="match status" value="1"/>
</dbReference>
<dbReference type="Pfam" id="PF05118">
    <property type="entry name" value="Asp_Arg_Hydrox"/>
    <property type="match status" value="1"/>
</dbReference>
<dbReference type="InterPro" id="IPR027443">
    <property type="entry name" value="IPNS-like_sf"/>
</dbReference>
<sequence length="301" mass="34707">MDLQNISQLMKIESSLLKKLVSEIETHPTLAGLWAEPYPEYASAGMQVATLLNPTGEQQNFDYRDCRTLKPTPLLESMPVMQSLFFEKGMPLADMEVMGARLLKLEPGTFYHEHRDFVYLEAVPRFRLHIPLITNDQSFIVGPDTNVHFQAGYLWKLDPKSTIHSACNFGESARIHLMIDCYVNEKLQTLLDNETLDETLKVEKAPLTSQIKESLIEKSIQLMQSGSQKQAEELILGSFCHYNLYHLQEGLTTYDILKEAYKRAAEKTPSLKTELEEKFQYWKDRLIETYPERKDRELAPV</sequence>
<accession>A0A8J7P7Z4</accession>
<organism evidence="2 3">
    <name type="scientific">Candidatus Obscuribacter phosphatis</name>
    <dbReference type="NCBI Taxonomy" id="1906157"/>
    <lineage>
        <taxon>Bacteria</taxon>
        <taxon>Bacillati</taxon>
        <taxon>Candidatus Melainabacteria</taxon>
        <taxon>Candidatus Obscuribacterales</taxon>
        <taxon>Candidatus Obscuribacteraceae</taxon>
        <taxon>Candidatus Obscuribacter</taxon>
    </lineage>
</organism>
<evidence type="ECO:0000259" key="1">
    <source>
        <dbReference type="Pfam" id="PF05118"/>
    </source>
</evidence>
<evidence type="ECO:0000313" key="3">
    <source>
        <dbReference type="Proteomes" id="UP000664277"/>
    </source>
</evidence>